<dbReference type="NCBIfam" id="TIGR00186">
    <property type="entry name" value="rRNA_methyl_3"/>
    <property type="match status" value="1"/>
</dbReference>
<dbReference type="SUPFAM" id="SSF55315">
    <property type="entry name" value="L30e-like"/>
    <property type="match status" value="1"/>
</dbReference>
<dbReference type="InterPro" id="IPR004441">
    <property type="entry name" value="rRNA_MeTrfase_TrmH"/>
</dbReference>
<dbReference type="InterPro" id="IPR029064">
    <property type="entry name" value="Ribosomal_eL30-like_sf"/>
</dbReference>
<keyword evidence="1 4" id="KW-0489">Methyltransferase</keyword>
<keyword evidence="2" id="KW-0808">Transferase</keyword>
<reference evidence="4 5" key="1">
    <citation type="journal article" date="2015" name="Biol. Direct">
        <title>Babela massiliensis, a representative of a widespread bacterial phylum with unusual adaptations to parasitism in amoebae.</title>
        <authorList>
            <person name="Pagnier I."/>
            <person name="Yutin N."/>
            <person name="Croce O."/>
            <person name="Makarova K.S."/>
            <person name="Wolf Y.I."/>
            <person name="Benamar S."/>
            <person name="Raoult D."/>
            <person name="Koonin E.V."/>
            <person name="La Scola B."/>
        </authorList>
    </citation>
    <scope>NUCLEOTIDE SEQUENCE [LARGE SCALE GENOMIC DNA]</scope>
    <source>
        <strain evidence="5">BABL1</strain>
    </source>
</reference>
<dbReference type="KEGG" id="dpb:BABL1_gene_394"/>
<dbReference type="EMBL" id="HG793133">
    <property type="protein sequence ID" value="CDK30621.1"/>
    <property type="molecule type" value="Genomic_DNA"/>
</dbReference>
<dbReference type="Gene3D" id="3.40.1280.10">
    <property type="match status" value="1"/>
</dbReference>
<dbReference type="SUPFAM" id="SSF75217">
    <property type="entry name" value="alpha/beta knot"/>
    <property type="match status" value="1"/>
</dbReference>
<dbReference type="InterPro" id="IPR029026">
    <property type="entry name" value="tRNA_m1G_MTases_N"/>
</dbReference>
<dbReference type="PANTHER" id="PTHR46429:SF1">
    <property type="entry name" value="23S RRNA (GUANOSINE-2'-O-)-METHYLTRANSFERASE RLMB"/>
    <property type="match status" value="1"/>
</dbReference>
<dbReference type="Pfam" id="PF08032">
    <property type="entry name" value="SpoU_sub_bind"/>
    <property type="match status" value="1"/>
</dbReference>
<gene>
    <name evidence="4" type="primary">rlmB</name>
    <name evidence="4" type="ORF">BABL1_gene_394</name>
</gene>
<dbReference type="RefSeq" id="WP_023792042.1">
    <property type="nucleotide sequence ID" value="NC_023003.1"/>
</dbReference>
<organism evidence="4 5">
    <name type="scientific">Candidatus Babela massiliensis</name>
    <dbReference type="NCBI Taxonomy" id="673862"/>
    <lineage>
        <taxon>Bacteria</taxon>
        <taxon>Candidatus Babelota</taxon>
        <taxon>Candidatus Babeliae</taxon>
        <taxon>Candidatus Babeliales</taxon>
        <taxon>Candidatus Babeliaceae</taxon>
        <taxon>Candidatus Babela</taxon>
    </lineage>
</organism>
<evidence type="ECO:0000256" key="2">
    <source>
        <dbReference type="ARBA" id="ARBA00022679"/>
    </source>
</evidence>
<dbReference type="CDD" id="cd18103">
    <property type="entry name" value="SpoU-like_RlmB"/>
    <property type="match status" value="1"/>
</dbReference>
<dbReference type="Pfam" id="PF00588">
    <property type="entry name" value="SpoU_methylase"/>
    <property type="match status" value="1"/>
</dbReference>
<dbReference type="GO" id="GO:0008173">
    <property type="term" value="F:RNA methyltransferase activity"/>
    <property type="evidence" value="ECO:0007669"/>
    <property type="project" value="InterPro"/>
</dbReference>
<evidence type="ECO:0000313" key="5">
    <source>
        <dbReference type="Proteomes" id="UP000018769"/>
    </source>
</evidence>
<feature type="domain" description="RNA 2-O ribose methyltransferase substrate binding" evidence="3">
    <location>
        <begin position="8"/>
        <end position="82"/>
    </location>
</feature>
<accession>V6DJC9</accession>
<proteinExistence type="predicted"/>
<dbReference type="GO" id="GO:0003723">
    <property type="term" value="F:RNA binding"/>
    <property type="evidence" value="ECO:0007669"/>
    <property type="project" value="InterPro"/>
</dbReference>
<dbReference type="STRING" id="673862.BABL1_gene_394"/>
<dbReference type="GO" id="GO:0032259">
    <property type="term" value="P:methylation"/>
    <property type="evidence" value="ECO:0007669"/>
    <property type="project" value="UniProtKB-KW"/>
</dbReference>
<dbReference type="HOGENOM" id="CLU_021322_0_1_7"/>
<dbReference type="GO" id="GO:0005829">
    <property type="term" value="C:cytosol"/>
    <property type="evidence" value="ECO:0007669"/>
    <property type="project" value="TreeGrafter"/>
</dbReference>
<dbReference type="OrthoDB" id="9785673at2"/>
<sequence length="240" mass="26574">MKNTTENIVYGIHPILELLKAKKRKLYSIYTTKPEPKAFAAIQRLLPDYVKINYVDKNMLSKMAETTDHQSVVAKVAPFAFRGKFFDPKRSKFLIMLDGIQDPRNLGAILRSSYCTSVDGVILIVKNGAPLNSVALKSSAGLAEHLEIYRAPSVEAAVQELRKANYNIYLSTFDGENALDANYTEPLCLVIGSEGTGISKNILNFGKRITLPQKTSDISYNASVATGILLFIIANQNKRL</sequence>
<dbReference type="Proteomes" id="UP000018769">
    <property type="component" value="Chromosome I"/>
</dbReference>
<dbReference type="InterPro" id="IPR029028">
    <property type="entry name" value="Alpha/beta_knot_MTases"/>
</dbReference>
<dbReference type="Gene3D" id="3.30.1330.30">
    <property type="match status" value="1"/>
</dbReference>
<dbReference type="AlphaFoldDB" id="V6DJC9"/>
<evidence type="ECO:0000313" key="4">
    <source>
        <dbReference type="EMBL" id="CDK30621.1"/>
    </source>
</evidence>
<dbReference type="InterPro" id="IPR001537">
    <property type="entry name" value="SpoU_MeTrfase"/>
</dbReference>
<dbReference type="eggNOG" id="COG0566">
    <property type="taxonomic scope" value="Bacteria"/>
</dbReference>
<name>V6DJC9_9BACT</name>
<evidence type="ECO:0000259" key="3">
    <source>
        <dbReference type="SMART" id="SM00967"/>
    </source>
</evidence>
<dbReference type="SMART" id="SM00967">
    <property type="entry name" value="SpoU_sub_bind"/>
    <property type="match status" value="1"/>
</dbReference>
<protein>
    <submittedName>
        <fullName evidence="4">rRNA methylase</fullName>
    </submittedName>
</protein>
<keyword evidence="5" id="KW-1185">Reference proteome</keyword>
<evidence type="ECO:0000256" key="1">
    <source>
        <dbReference type="ARBA" id="ARBA00022603"/>
    </source>
</evidence>
<dbReference type="GO" id="GO:0006396">
    <property type="term" value="P:RNA processing"/>
    <property type="evidence" value="ECO:0007669"/>
    <property type="project" value="InterPro"/>
</dbReference>
<dbReference type="InterPro" id="IPR013123">
    <property type="entry name" value="SpoU_subst-bd"/>
</dbReference>
<dbReference type="PANTHER" id="PTHR46429">
    <property type="entry name" value="23S RRNA (GUANOSINE-2'-O-)-METHYLTRANSFERASE RLMB"/>
    <property type="match status" value="1"/>
</dbReference>